<dbReference type="GO" id="GO:0016052">
    <property type="term" value="P:carbohydrate catabolic process"/>
    <property type="evidence" value="ECO:0007669"/>
    <property type="project" value="InterPro"/>
</dbReference>
<comment type="catalytic activity">
    <reaction evidence="1">
        <text>Random hydrolysis of (1-&gt;6)-alpha-D-mannosidic linkages in unbranched (1-&gt;6)-mannans.</text>
        <dbReference type="EC" id="3.2.1.101"/>
    </reaction>
</comment>
<protein>
    <recommendedName>
        <fullName evidence="3">mannan endo-1,6-alpha-mannosidase</fullName>
        <ecNumber evidence="3">3.2.1.101</ecNumber>
    </recommendedName>
</protein>
<dbReference type="InterPro" id="IPR005198">
    <property type="entry name" value="Glyco_hydro_76"/>
</dbReference>
<name>A0A0L6VUA5_9BASI</name>
<accession>A0A0L6VUA5</accession>
<dbReference type="GO" id="GO:0008496">
    <property type="term" value="F:mannan endo-1,6-alpha-mannosidase activity"/>
    <property type="evidence" value="ECO:0007669"/>
    <property type="project" value="UniProtKB-EC"/>
</dbReference>
<evidence type="ECO:0000256" key="1">
    <source>
        <dbReference type="ARBA" id="ARBA00001452"/>
    </source>
</evidence>
<dbReference type="Pfam" id="PF03663">
    <property type="entry name" value="Glyco_hydro_76"/>
    <property type="match status" value="1"/>
</dbReference>
<evidence type="ECO:0000313" key="8">
    <source>
        <dbReference type="EMBL" id="KNZ64284.1"/>
    </source>
</evidence>
<evidence type="ECO:0000256" key="5">
    <source>
        <dbReference type="ARBA" id="ARBA00022801"/>
    </source>
</evidence>
<dbReference type="EC" id="3.2.1.101" evidence="3"/>
<dbReference type="GO" id="GO:0009272">
    <property type="term" value="P:fungal-type cell wall biogenesis"/>
    <property type="evidence" value="ECO:0007669"/>
    <property type="project" value="TreeGrafter"/>
</dbReference>
<proteinExistence type="inferred from homology"/>
<keyword evidence="7" id="KW-0326">Glycosidase</keyword>
<evidence type="ECO:0000256" key="6">
    <source>
        <dbReference type="ARBA" id="ARBA00023180"/>
    </source>
</evidence>
<evidence type="ECO:0000256" key="3">
    <source>
        <dbReference type="ARBA" id="ARBA00012350"/>
    </source>
</evidence>
<comment type="similarity">
    <text evidence="2">Belongs to the glycosyl hydrolase 76 family.</text>
</comment>
<evidence type="ECO:0000313" key="9">
    <source>
        <dbReference type="Proteomes" id="UP000037035"/>
    </source>
</evidence>
<evidence type="ECO:0000256" key="7">
    <source>
        <dbReference type="ARBA" id="ARBA00023295"/>
    </source>
</evidence>
<dbReference type="VEuPathDB" id="FungiDB:VP01_1046g1"/>
<dbReference type="STRING" id="27349.A0A0L6VUA5"/>
<gene>
    <name evidence="8" type="ORF">VP01_1046g1</name>
</gene>
<keyword evidence="9" id="KW-1185">Reference proteome</keyword>
<keyword evidence="4" id="KW-0732">Signal</keyword>
<keyword evidence="6" id="KW-0325">Glycoprotein</keyword>
<organism evidence="8 9">
    <name type="scientific">Puccinia sorghi</name>
    <dbReference type="NCBI Taxonomy" id="27349"/>
    <lineage>
        <taxon>Eukaryota</taxon>
        <taxon>Fungi</taxon>
        <taxon>Dikarya</taxon>
        <taxon>Basidiomycota</taxon>
        <taxon>Pucciniomycotina</taxon>
        <taxon>Pucciniomycetes</taxon>
        <taxon>Pucciniales</taxon>
        <taxon>Pucciniaceae</taxon>
        <taxon>Puccinia</taxon>
    </lineage>
</organism>
<keyword evidence="5" id="KW-0378">Hydrolase</keyword>
<dbReference type="SUPFAM" id="SSF48208">
    <property type="entry name" value="Six-hairpin glycosidases"/>
    <property type="match status" value="1"/>
</dbReference>
<comment type="caution">
    <text evidence="8">The sequence shown here is derived from an EMBL/GenBank/DDBJ whole genome shotgun (WGS) entry which is preliminary data.</text>
</comment>
<evidence type="ECO:0000256" key="4">
    <source>
        <dbReference type="ARBA" id="ARBA00022729"/>
    </source>
</evidence>
<sequence length="518" mass="58020">MTNEPNPNPPIPHCGPFIVTAQCGRSLRFSYRGVFQKSSLHGATLKSLRQSGLLKPIVMQMEAMPGKGNNFAARASSSTQLGKFCNGAQRDIGKKVVVQVARMYNTFMIRLISSGLLTISMVEGLGKPVFSDKPAPLDISNIHQLKAAASKAMGNLMSYYHPNSEGTFDEDETPWHESGMIWDMHFDYAKWSGNTKFLRTVTQALTHQSRDDKHDFLGPNEQTEGQWNDDILWPTVAAADFYGAESKIPGSNTTWLQLAEKTFWEVSTKGQMDKTCGGGIFWYRDRKDSKGSYKSLITQLEFISQGARNYLINKNWKTLMLAQDVLEWVISSGLGNARTGVLLDGIDVNKCSEFRDNQWSYNYGQFLGSLAWMSKATGNTRYMDFGVPFFNNSLRTFAPNNIITEPCEVTRSCNRDQQGFKAVYARNIAYYYRQSKDEDVKEKIRNVISTSIAAMISRSCDANYNCGGNWTLDTHPVKYVRSQHVSTALLVAAIGIHESSTSELLRVPRLPSRDKPAA</sequence>
<dbReference type="Gene3D" id="1.50.10.20">
    <property type="match status" value="1"/>
</dbReference>
<reference evidence="8 9" key="1">
    <citation type="submission" date="2015-08" db="EMBL/GenBank/DDBJ databases">
        <title>Next Generation Sequencing and Analysis of the Genome of Puccinia sorghi L Schw, the Causal Agent of Maize Common Rust.</title>
        <authorList>
            <person name="Rochi L."/>
            <person name="Burguener G."/>
            <person name="Darino M."/>
            <person name="Turjanski A."/>
            <person name="Kreff E."/>
            <person name="Dieguez M.J."/>
            <person name="Sacco F."/>
        </authorList>
    </citation>
    <scope>NUCLEOTIDE SEQUENCE [LARGE SCALE GENOMIC DNA]</scope>
    <source>
        <strain evidence="8 9">RO10H11247</strain>
    </source>
</reference>
<dbReference type="PANTHER" id="PTHR12145:SF36">
    <property type="entry name" value="MANNAN ENDO-1,6-ALPHA-MANNOSIDASE DCW1"/>
    <property type="match status" value="1"/>
</dbReference>
<evidence type="ECO:0000256" key="2">
    <source>
        <dbReference type="ARBA" id="ARBA00009699"/>
    </source>
</evidence>
<dbReference type="EMBL" id="LAVV01000521">
    <property type="protein sequence ID" value="KNZ64284.1"/>
    <property type="molecule type" value="Genomic_DNA"/>
</dbReference>
<dbReference type="InterPro" id="IPR008928">
    <property type="entry name" value="6-hairpin_glycosidase_sf"/>
</dbReference>
<dbReference type="PANTHER" id="PTHR12145">
    <property type="entry name" value="MANNAN ENDO-1,6-ALPHA-MANNOSIDASE DCW1"/>
    <property type="match status" value="1"/>
</dbReference>
<dbReference type="OrthoDB" id="9984024at2759"/>
<dbReference type="InterPro" id="IPR014480">
    <property type="entry name" value="Mannan-1_6-alpha_mannosidase"/>
</dbReference>
<dbReference type="AlphaFoldDB" id="A0A0L6VUA5"/>
<dbReference type="Proteomes" id="UP000037035">
    <property type="component" value="Unassembled WGS sequence"/>
</dbReference>